<dbReference type="CDD" id="cd02440">
    <property type="entry name" value="AdoMet_MTases"/>
    <property type="match status" value="1"/>
</dbReference>
<dbReference type="PANTHER" id="PTHR43542:SF1">
    <property type="entry name" value="METHYLTRANSFERASE"/>
    <property type="match status" value="1"/>
</dbReference>
<organism evidence="3 4">
    <name type="scientific">Halobacteriovorax vibrionivorans</name>
    <dbReference type="NCBI Taxonomy" id="2152716"/>
    <lineage>
        <taxon>Bacteria</taxon>
        <taxon>Pseudomonadati</taxon>
        <taxon>Bdellovibrionota</taxon>
        <taxon>Bacteriovoracia</taxon>
        <taxon>Bacteriovoracales</taxon>
        <taxon>Halobacteriovoraceae</taxon>
        <taxon>Halobacteriovorax</taxon>
    </lineage>
</organism>
<evidence type="ECO:0000313" key="4">
    <source>
        <dbReference type="Proteomes" id="UP000443582"/>
    </source>
</evidence>
<keyword evidence="1" id="KW-0489">Methyltransferase</keyword>
<dbReference type="EMBL" id="QDKL01000001">
    <property type="protein sequence ID" value="RZF22439.1"/>
    <property type="molecule type" value="Genomic_DNA"/>
</dbReference>
<dbReference type="InterPro" id="IPR029063">
    <property type="entry name" value="SAM-dependent_MTases_sf"/>
</dbReference>
<accession>A0ABY0IHK9</accession>
<dbReference type="PIRSF" id="PIRSF004553">
    <property type="entry name" value="CHP00095"/>
    <property type="match status" value="1"/>
</dbReference>
<sequence length="191" mass="21606">MAINILGGHAKGHALFVPPVSITRATTVMLRRKFFDAHQDLTNCLFIDLFAGSGAMGFEACSRGAQRVILVEDNPKAISVIKKNKASMNKKVDTSNIEVIKQKAQVYIKNIVTSIKTDLYDEVHLFIDPPYEMKAIYFEILKILRESDFQGEVWLESDRQKGVVEDDLKKHSFTFSKVYKQGTSYIARIAM</sequence>
<evidence type="ECO:0000256" key="1">
    <source>
        <dbReference type="ARBA" id="ARBA00022603"/>
    </source>
</evidence>
<dbReference type="InterPro" id="IPR004398">
    <property type="entry name" value="RNA_MeTrfase_RsmD"/>
</dbReference>
<keyword evidence="4" id="KW-1185">Reference proteome</keyword>
<dbReference type="PANTHER" id="PTHR43542">
    <property type="entry name" value="METHYLTRANSFERASE"/>
    <property type="match status" value="1"/>
</dbReference>
<dbReference type="Gene3D" id="3.40.50.150">
    <property type="entry name" value="Vaccinia Virus protein VP39"/>
    <property type="match status" value="1"/>
</dbReference>
<proteinExistence type="predicted"/>
<gene>
    <name evidence="3" type="ORF">DAY19_01320</name>
</gene>
<dbReference type="Proteomes" id="UP000443582">
    <property type="component" value="Unassembled WGS sequence"/>
</dbReference>
<reference evidence="4" key="1">
    <citation type="journal article" date="2019" name="Int. J. Syst. Evol. Microbiol.">
        <title>Halobacteriovorax valvorus sp. nov., a novel prokaryotic predator isolated from coastal seawater of China.</title>
        <authorList>
            <person name="Chen M.-X."/>
        </authorList>
    </citation>
    <scope>NUCLEOTIDE SEQUENCE [LARGE SCALE GENOMIC DNA]</scope>
    <source>
        <strain evidence="4">BL9</strain>
    </source>
</reference>
<protein>
    <recommendedName>
        <fullName evidence="5">16S rRNA (Guanine(966)-N(2))-methyltransferase RsmD</fullName>
    </recommendedName>
</protein>
<evidence type="ECO:0000256" key="2">
    <source>
        <dbReference type="ARBA" id="ARBA00022679"/>
    </source>
</evidence>
<comment type="caution">
    <text evidence="3">The sequence shown here is derived from an EMBL/GenBank/DDBJ whole genome shotgun (WGS) entry which is preliminary data.</text>
</comment>
<evidence type="ECO:0000313" key="3">
    <source>
        <dbReference type="EMBL" id="RZF22439.1"/>
    </source>
</evidence>
<evidence type="ECO:0008006" key="5">
    <source>
        <dbReference type="Google" id="ProtNLM"/>
    </source>
</evidence>
<dbReference type="RefSeq" id="WP_114705384.1">
    <property type="nucleotide sequence ID" value="NZ_QDKL01000001.1"/>
</dbReference>
<keyword evidence="2" id="KW-0808">Transferase</keyword>
<dbReference type="Pfam" id="PF03602">
    <property type="entry name" value="Cons_hypoth95"/>
    <property type="match status" value="1"/>
</dbReference>
<name>A0ABY0IHK9_9BACT</name>
<dbReference type="SUPFAM" id="SSF53335">
    <property type="entry name" value="S-adenosyl-L-methionine-dependent methyltransferases"/>
    <property type="match status" value="1"/>
</dbReference>